<keyword evidence="5" id="KW-0547">Nucleotide-binding</keyword>
<gene>
    <name evidence="12" type="ORF">BofuT4_P124550.1</name>
</gene>
<dbReference type="PANTHER" id="PTHR48042">
    <property type="entry name" value="ABC TRANSPORTER G FAMILY MEMBER 11"/>
    <property type="match status" value="1"/>
</dbReference>
<dbReference type="Pfam" id="PF01061">
    <property type="entry name" value="ABC2_membrane"/>
    <property type="match status" value="1"/>
</dbReference>
<feature type="transmembrane region" description="Helical" evidence="10">
    <location>
        <begin position="799"/>
        <end position="820"/>
    </location>
</feature>
<feature type="transmembrane region" description="Helical" evidence="10">
    <location>
        <begin position="674"/>
        <end position="696"/>
    </location>
</feature>
<evidence type="ECO:0000256" key="3">
    <source>
        <dbReference type="ARBA" id="ARBA00022448"/>
    </source>
</evidence>
<evidence type="ECO:0000256" key="10">
    <source>
        <dbReference type="SAM" id="Phobius"/>
    </source>
</evidence>
<proteinExistence type="inferred from homology"/>
<dbReference type="CDD" id="cd03213">
    <property type="entry name" value="ABCG_EPDR"/>
    <property type="match status" value="1"/>
</dbReference>
<keyword evidence="3" id="KW-0813">Transport</keyword>
<keyword evidence="6" id="KW-0067">ATP-binding</keyword>
<evidence type="ECO:0000259" key="11">
    <source>
        <dbReference type="PROSITE" id="PS50893"/>
    </source>
</evidence>
<accession>G2YS09</accession>
<evidence type="ECO:0000256" key="4">
    <source>
        <dbReference type="ARBA" id="ARBA00022692"/>
    </source>
</evidence>
<dbReference type="PANTHER" id="PTHR48042:SF11">
    <property type="entry name" value="ABC TRANSPORTER G FAMILY MEMBER 11"/>
    <property type="match status" value="1"/>
</dbReference>
<dbReference type="STRING" id="999810.G2YS09"/>
<organism evidence="12 13">
    <name type="scientific">Botryotinia fuckeliana (strain T4)</name>
    <name type="common">Noble rot fungus</name>
    <name type="synonym">Botrytis cinerea</name>
    <dbReference type="NCBI Taxonomy" id="999810"/>
    <lineage>
        <taxon>Eukaryota</taxon>
        <taxon>Fungi</taxon>
        <taxon>Dikarya</taxon>
        <taxon>Ascomycota</taxon>
        <taxon>Pezizomycotina</taxon>
        <taxon>Leotiomycetes</taxon>
        <taxon>Helotiales</taxon>
        <taxon>Sclerotiniaceae</taxon>
        <taxon>Botrytis</taxon>
    </lineage>
</organism>
<dbReference type="GO" id="GO:0016020">
    <property type="term" value="C:membrane"/>
    <property type="evidence" value="ECO:0007669"/>
    <property type="project" value="UniProtKB-SubCell"/>
</dbReference>
<dbReference type="EMBL" id="FQ790351">
    <property type="protein sequence ID" value="CCD54407.1"/>
    <property type="molecule type" value="Genomic_DNA"/>
</dbReference>
<dbReference type="SMART" id="SM00382">
    <property type="entry name" value="AAA"/>
    <property type="match status" value="1"/>
</dbReference>
<dbReference type="HOGENOM" id="CLU_000604_57_7_1"/>
<keyword evidence="4 10" id="KW-0812">Transmembrane</keyword>
<evidence type="ECO:0000256" key="2">
    <source>
        <dbReference type="ARBA" id="ARBA00005814"/>
    </source>
</evidence>
<evidence type="ECO:0000256" key="5">
    <source>
        <dbReference type="ARBA" id="ARBA00022741"/>
    </source>
</evidence>
<dbReference type="InterPro" id="IPR013525">
    <property type="entry name" value="ABC2_TM"/>
</dbReference>
<dbReference type="InterPro" id="IPR017871">
    <property type="entry name" value="ABC_transporter-like_CS"/>
</dbReference>
<dbReference type="PROSITE" id="PS00211">
    <property type="entry name" value="ABC_TRANSPORTER_1"/>
    <property type="match status" value="1"/>
</dbReference>
<keyword evidence="8 10" id="KW-0472">Membrane</keyword>
<dbReference type="AlphaFoldDB" id="G2YS09"/>
<comment type="subcellular location">
    <subcellularLocation>
        <location evidence="1">Membrane</location>
        <topology evidence="1">Multi-pass membrane protein</topology>
    </subcellularLocation>
</comment>
<evidence type="ECO:0000256" key="8">
    <source>
        <dbReference type="ARBA" id="ARBA00023136"/>
    </source>
</evidence>
<dbReference type="OrthoDB" id="66620at2759"/>
<reference evidence="13" key="1">
    <citation type="journal article" date="2011" name="PLoS Genet.">
        <title>Genomic analysis of the necrotrophic fungal pathogens Sclerotinia sclerotiorum and Botrytis cinerea.</title>
        <authorList>
            <person name="Amselem J."/>
            <person name="Cuomo C.A."/>
            <person name="van Kan J.A."/>
            <person name="Viaud M."/>
            <person name="Benito E.P."/>
            <person name="Couloux A."/>
            <person name="Coutinho P.M."/>
            <person name="de Vries R.P."/>
            <person name="Dyer P.S."/>
            <person name="Fillinger S."/>
            <person name="Fournier E."/>
            <person name="Gout L."/>
            <person name="Hahn M."/>
            <person name="Kohn L."/>
            <person name="Lapalu N."/>
            <person name="Plummer K.M."/>
            <person name="Pradier J.M."/>
            <person name="Quevillon E."/>
            <person name="Sharon A."/>
            <person name="Simon A."/>
            <person name="ten Have A."/>
            <person name="Tudzynski B."/>
            <person name="Tudzynski P."/>
            <person name="Wincker P."/>
            <person name="Andrew M."/>
            <person name="Anthouard V."/>
            <person name="Beever R.E."/>
            <person name="Beffa R."/>
            <person name="Benoit I."/>
            <person name="Bouzid O."/>
            <person name="Brault B."/>
            <person name="Chen Z."/>
            <person name="Choquer M."/>
            <person name="Collemare J."/>
            <person name="Cotton P."/>
            <person name="Danchin E.G."/>
            <person name="Da Silva C."/>
            <person name="Gautier A."/>
            <person name="Giraud C."/>
            <person name="Giraud T."/>
            <person name="Gonzalez C."/>
            <person name="Grossetete S."/>
            <person name="Guldener U."/>
            <person name="Henrissat B."/>
            <person name="Howlett B.J."/>
            <person name="Kodira C."/>
            <person name="Kretschmer M."/>
            <person name="Lappartient A."/>
            <person name="Leroch M."/>
            <person name="Levis C."/>
            <person name="Mauceli E."/>
            <person name="Neuveglise C."/>
            <person name="Oeser B."/>
            <person name="Pearson M."/>
            <person name="Poulain J."/>
            <person name="Poussereau N."/>
            <person name="Quesneville H."/>
            <person name="Rascle C."/>
            <person name="Schumacher J."/>
            <person name="Segurens B."/>
            <person name="Sexton A."/>
            <person name="Silva E."/>
            <person name="Sirven C."/>
            <person name="Soanes D.M."/>
            <person name="Talbot N.J."/>
            <person name="Templeton M."/>
            <person name="Yandava C."/>
            <person name="Yarden O."/>
            <person name="Zeng Q."/>
            <person name="Rollins J.A."/>
            <person name="Lebrun M.H."/>
            <person name="Dickman M."/>
        </authorList>
    </citation>
    <scope>NUCLEOTIDE SEQUENCE [LARGE SCALE GENOMIC DNA]</scope>
    <source>
        <strain evidence="13">T4</strain>
    </source>
</reference>
<dbReference type="InterPro" id="IPR003593">
    <property type="entry name" value="AAA+_ATPase"/>
</dbReference>
<evidence type="ECO:0000256" key="1">
    <source>
        <dbReference type="ARBA" id="ARBA00004141"/>
    </source>
</evidence>
<dbReference type="PROSITE" id="PS50893">
    <property type="entry name" value="ABC_TRANSPORTER_2"/>
    <property type="match status" value="1"/>
</dbReference>
<dbReference type="FunFam" id="3.40.50.300:FF:001305">
    <property type="entry name" value="ABCG transporter ABC superfamily"/>
    <property type="match status" value="1"/>
</dbReference>
<dbReference type="GO" id="GO:0005524">
    <property type="term" value="F:ATP binding"/>
    <property type="evidence" value="ECO:0007669"/>
    <property type="project" value="UniProtKB-KW"/>
</dbReference>
<evidence type="ECO:0000313" key="12">
    <source>
        <dbReference type="EMBL" id="CCD54407.1"/>
    </source>
</evidence>
<dbReference type="GO" id="GO:0016887">
    <property type="term" value="F:ATP hydrolysis activity"/>
    <property type="evidence" value="ECO:0007669"/>
    <property type="project" value="InterPro"/>
</dbReference>
<dbReference type="Proteomes" id="UP000008177">
    <property type="component" value="Unplaced contigs"/>
</dbReference>
<evidence type="ECO:0000256" key="7">
    <source>
        <dbReference type="ARBA" id="ARBA00022989"/>
    </source>
</evidence>
<evidence type="ECO:0000256" key="6">
    <source>
        <dbReference type="ARBA" id="ARBA00022840"/>
    </source>
</evidence>
<sequence>MMIFLSGTSLSLSKLKIRTSKAAWYKCTIVILAPHLPILQFPTPRKVFSGSSGTQLPHQMPRAYIVPTGIGDLQINVGIQLLPDFIHNSQYTISFVFSGRRILHNTNPFTSPFDSPRLPKFQDRQDFEDLSSNKTRNDHSTRIRGLQNSTLENCESFGIGIPLHSHIDKFDLESDHTMTDTTSSTLSQASGKAEQDYDMEHRNQFMTDVELSAVDDNHLNNTTVRNFIWNDVTVTVKDHKTKESKAILDDVSGVVEAGEICALMGPSGCGKTTLLNVLAHRNAAAKAVVTGKTLVNGSSPSKSVFRDMSSYVEQEDALIGSLTVQETLNFAARLAHKSSLTKTERMRRISGLINSFGLRNQAHTIIGTPIQKGISGGQKRRVSVASQLITGPKILFLDEPTSGLDSAASWEVMSFVKKVAKQNNLIVIASIHQPSTSTFQLFDKLLLLSGGKSHYFGPVSEVNQHFESIGYPIPLHMNASEYLLDLMNIDFAVNQSQSQARLLQIYESWLGSSTFRQMNDKIQHTLQHVKPLPVANSSRGGFFNVLMTLVHRAFIKSYRDVVAYGIRIAMYMGLAIMMGTVWLRLKTDQSEIQPFINAIFFGSAFMSFMAVAYVPSFLEDRSTFIKERANGLYGPTAFMLSNFIIGLPYLFLISFLFSVTTYFLNNFRPTAPAFFTWIMWLFLDLLAAESLVVLISSLFPSFVISLALTAFANGLWMSVGGFLVPPQILNVFWRYVFHYIDYQTYVFQGMMVNEFSERDYTCGTSCQCMYITDLAPQCKISGKGVLDQYGYKTGKTGEWVGILIAIIFVYRILGLGAMYFRR</sequence>
<evidence type="ECO:0000313" key="13">
    <source>
        <dbReference type="Proteomes" id="UP000008177"/>
    </source>
</evidence>
<dbReference type="InterPro" id="IPR027417">
    <property type="entry name" value="P-loop_NTPase"/>
</dbReference>
<dbReference type="eggNOG" id="KOG0061">
    <property type="taxonomic scope" value="Eukaryota"/>
</dbReference>
<keyword evidence="7 10" id="KW-1133">Transmembrane helix</keyword>
<dbReference type="Gene3D" id="3.40.50.300">
    <property type="entry name" value="P-loop containing nucleotide triphosphate hydrolases"/>
    <property type="match status" value="1"/>
</dbReference>
<dbReference type="Pfam" id="PF00005">
    <property type="entry name" value="ABC_tran"/>
    <property type="match status" value="1"/>
</dbReference>
<feature type="region of interest" description="Disordered" evidence="9">
    <location>
        <begin position="113"/>
        <end position="140"/>
    </location>
</feature>
<protein>
    <submittedName>
        <fullName evidence="12">Similar to ABC transporter</fullName>
    </submittedName>
</protein>
<feature type="transmembrane region" description="Helical" evidence="10">
    <location>
        <begin position="561"/>
        <end position="583"/>
    </location>
</feature>
<feature type="transmembrane region" description="Helical" evidence="10">
    <location>
        <begin position="638"/>
        <end position="662"/>
    </location>
</feature>
<feature type="domain" description="ABC transporter" evidence="11">
    <location>
        <begin position="227"/>
        <end position="475"/>
    </location>
</feature>
<dbReference type="Pfam" id="PF19055">
    <property type="entry name" value="ABC2_membrane_7"/>
    <property type="match status" value="1"/>
</dbReference>
<evidence type="ECO:0000256" key="9">
    <source>
        <dbReference type="SAM" id="MobiDB-lite"/>
    </source>
</evidence>
<name>G2YS09_BOTF4</name>
<dbReference type="InParanoid" id="G2YS09"/>
<dbReference type="SUPFAM" id="SSF52540">
    <property type="entry name" value="P-loop containing nucleoside triphosphate hydrolases"/>
    <property type="match status" value="1"/>
</dbReference>
<dbReference type="InterPro" id="IPR052215">
    <property type="entry name" value="Plant_ABCG"/>
</dbReference>
<feature type="transmembrane region" description="Helical" evidence="10">
    <location>
        <begin position="595"/>
        <end position="618"/>
    </location>
</feature>
<dbReference type="GO" id="GO:0140359">
    <property type="term" value="F:ABC-type transporter activity"/>
    <property type="evidence" value="ECO:0007669"/>
    <property type="project" value="InterPro"/>
</dbReference>
<dbReference type="InterPro" id="IPR043926">
    <property type="entry name" value="ABCG_dom"/>
</dbReference>
<comment type="similarity">
    <text evidence="2">Belongs to the ABC transporter superfamily. ABCG family. Eye pigment precursor importer (TC 3.A.1.204) subfamily.</text>
</comment>
<dbReference type="InterPro" id="IPR003439">
    <property type="entry name" value="ABC_transporter-like_ATP-bd"/>
</dbReference>